<dbReference type="EMBL" id="KV010718">
    <property type="protein sequence ID" value="KZV26997.1"/>
    <property type="molecule type" value="Genomic_DNA"/>
</dbReference>
<organism evidence="2 3">
    <name type="scientific">Dorcoceras hygrometricum</name>
    <dbReference type="NCBI Taxonomy" id="472368"/>
    <lineage>
        <taxon>Eukaryota</taxon>
        <taxon>Viridiplantae</taxon>
        <taxon>Streptophyta</taxon>
        <taxon>Embryophyta</taxon>
        <taxon>Tracheophyta</taxon>
        <taxon>Spermatophyta</taxon>
        <taxon>Magnoliopsida</taxon>
        <taxon>eudicotyledons</taxon>
        <taxon>Gunneridae</taxon>
        <taxon>Pentapetalae</taxon>
        <taxon>asterids</taxon>
        <taxon>lamiids</taxon>
        <taxon>Lamiales</taxon>
        <taxon>Gesneriaceae</taxon>
        <taxon>Didymocarpoideae</taxon>
        <taxon>Trichosporeae</taxon>
        <taxon>Loxocarpinae</taxon>
        <taxon>Dorcoceras</taxon>
    </lineage>
</organism>
<dbReference type="AlphaFoldDB" id="A0A2Z7B604"/>
<protein>
    <recommendedName>
        <fullName evidence="4">Splicing factor 3B subunit 1-like</fullName>
    </recommendedName>
</protein>
<evidence type="ECO:0008006" key="4">
    <source>
        <dbReference type="Google" id="ProtNLM"/>
    </source>
</evidence>
<sequence>MKIEFRLMNDILAKTVRAKDGSFDAVTHERFLLMAAIHGVQLCYILEGVQGLTLGESKDFPPLKILTVKIVGTYIAKNKSVSTAAEKVMEEPMVQKVVTVETKRRPAPATEPVSKKKRTTVGRAAPTMKDLPIVPVQETDEEETDEEEIDKEEKDEEETDNEKKDEEATDSKYMVPLSKVLNFTETSLFDEESLSFDEILKQIPEDMMLPSISAEEPTPIKFGRIIAFKEVDWYKGTIPKIDPAAKGKEPLVEEIKGNPVKEIISLISTDEDFLVQIIDTVLEEISTFFQYS</sequence>
<keyword evidence="3" id="KW-1185">Reference proteome</keyword>
<proteinExistence type="predicted"/>
<evidence type="ECO:0000313" key="2">
    <source>
        <dbReference type="EMBL" id="KZV26997.1"/>
    </source>
</evidence>
<evidence type="ECO:0000256" key="1">
    <source>
        <dbReference type="SAM" id="MobiDB-lite"/>
    </source>
</evidence>
<gene>
    <name evidence="2" type="ORF">F511_38458</name>
</gene>
<accession>A0A2Z7B604</accession>
<feature type="region of interest" description="Disordered" evidence="1">
    <location>
        <begin position="101"/>
        <end position="170"/>
    </location>
</feature>
<reference evidence="2 3" key="1">
    <citation type="journal article" date="2015" name="Proc. Natl. Acad. Sci. U.S.A.">
        <title>The resurrection genome of Boea hygrometrica: A blueprint for survival of dehydration.</title>
        <authorList>
            <person name="Xiao L."/>
            <person name="Yang G."/>
            <person name="Zhang L."/>
            <person name="Yang X."/>
            <person name="Zhao S."/>
            <person name="Ji Z."/>
            <person name="Zhou Q."/>
            <person name="Hu M."/>
            <person name="Wang Y."/>
            <person name="Chen M."/>
            <person name="Xu Y."/>
            <person name="Jin H."/>
            <person name="Xiao X."/>
            <person name="Hu G."/>
            <person name="Bao F."/>
            <person name="Hu Y."/>
            <person name="Wan P."/>
            <person name="Li L."/>
            <person name="Deng X."/>
            <person name="Kuang T."/>
            <person name="Xiang C."/>
            <person name="Zhu J.K."/>
            <person name="Oliver M.J."/>
            <person name="He Y."/>
        </authorList>
    </citation>
    <scope>NUCLEOTIDE SEQUENCE [LARGE SCALE GENOMIC DNA]</scope>
    <source>
        <strain evidence="3">cv. XS01</strain>
    </source>
</reference>
<feature type="compositionally biased region" description="Acidic residues" evidence="1">
    <location>
        <begin position="138"/>
        <end position="160"/>
    </location>
</feature>
<name>A0A2Z7B604_9LAMI</name>
<evidence type="ECO:0000313" key="3">
    <source>
        <dbReference type="Proteomes" id="UP000250235"/>
    </source>
</evidence>
<dbReference type="Proteomes" id="UP000250235">
    <property type="component" value="Unassembled WGS sequence"/>
</dbReference>
<feature type="compositionally biased region" description="Basic and acidic residues" evidence="1">
    <location>
        <begin position="161"/>
        <end position="170"/>
    </location>
</feature>